<comment type="caution">
    <text evidence="1">The sequence shown here is derived from an EMBL/GenBank/DDBJ whole genome shotgun (WGS) entry which is preliminary data.</text>
</comment>
<evidence type="ECO:0000313" key="1">
    <source>
        <dbReference type="EMBL" id="TMR07145.1"/>
    </source>
</evidence>
<accession>A0A5C4JM19</accession>
<keyword evidence="2" id="KW-1185">Reference proteome</keyword>
<protein>
    <submittedName>
        <fullName evidence="1">Uncharacterized protein</fullName>
    </submittedName>
</protein>
<dbReference type="Proteomes" id="UP000309174">
    <property type="component" value="Unassembled WGS sequence"/>
</dbReference>
<proteinExistence type="predicted"/>
<organism evidence="1 2">
    <name type="scientific">Actinomadura soli</name>
    <dbReference type="NCBI Taxonomy" id="2508997"/>
    <lineage>
        <taxon>Bacteria</taxon>
        <taxon>Bacillati</taxon>
        <taxon>Actinomycetota</taxon>
        <taxon>Actinomycetes</taxon>
        <taxon>Streptosporangiales</taxon>
        <taxon>Thermomonosporaceae</taxon>
        <taxon>Actinomadura</taxon>
    </lineage>
</organism>
<sequence>MAKYSLTVVNNSELSQGNPHFAVIAELPEARTGNALSTAWLGQVIHPGNRYTFTWDITWGFAWSASGTAKDYQWSANGAIEADPTSASKCAATFDYTHGDFRLEHTTQTPAPNHDQLWIYDTAAIPKPSDQPSSVGVTLNGLPTCVVDAGPNLEHVFTLHPTYYIVAGGYQQSQMVDVATLTEIAVLAYDTGVAALTATLDAQNQWHIAPSAAQDVAAVNAQA</sequence>
<gene>
    <name evidence="1" type="ORF">ETD83_01620</name>
</gene>
<reference evidence="1 2" key="1">
    <citation type="submission" date="2019-05" db="EMBL/GenBank/DDBJ databases">
        <title>Draft genome sequence of Actinomadura sp. 14C53.</title>
        <authorList>
            <person name="Saricaoglu S."/>
            <person name="Isik K."/>
        </authorList>
    </citation>
    <scope>NUCLEOTIDE SEQUENCE [LARGE SCALE GENOMIC DNA]</scope>
    <source>
        <strain evidence="1 2">14C53</strain>
    </source>
</reference>
<dbReference type="OrthoDB" id="2661796at2"/>
<dbReference type="EMBL" id="VCKW01000004">
    <property type="protein sequence ID" value="TMR07145.1"/>
    <property type="molecule type" value="Genomic_DNA"/>
</dbReference>
<name>A0A5C4JM19_9ACTN</name>
<evidence type="ECO:0000313" key="2">
    <source>
        <dbReference type="Proteomes" id="UP000309174"/>
    </source>
</evidence>
<dbReference type="AlphaFoldDB" id="A0A5C4JM19"/>
<dbReference type="RefSeq" id="WP_138643244.1">
    <property type="nucleotide sequence ID" value="NZ_VCKW01000004.1"/>
</dbReference>